<dbReference type="EMBL" id="JRMP02000006">
    <property type="protein sequence ID" value="TLD94541.1"/>
    <property type="molecule type" value="Genomic_DNA"/>
</dbReference>
<comment type="caution">
    <text evidence="2">The sequence shown here is derived from an EMBL/GenBank/DDBJ whole genome shotgun (WGS) entry which is preliminary data.</text>
</comment>
<organism evidence="2 3">
    <name type="scientific">Helicobacter saguini</name>
    <dbReference type="NCBI Taxonomy" id="1548018"/>
    <lineage>
        <taxon>Bacteria</taxon>
        <taxon>Pseudomonadati</taxon>
        <taxon>Campylobacterota</taxon>
        <taxon>Epsilonproteobacteria</taxon>
        <taxon>Campylobacterales</taxon>
        <taxon>Helicobacteraceae</taxon>
        <taxon>Helicobacter</taxon>
    </lineage>
</organism>
<evidence type="ECO:0000313" key="4">
    <source>
        <dbReference type="Proteomes" id="UP000477070"/>
    </source>
</evidence>
<evidence type="ECO:0000313" key="1">
    <source>
        <dbReference type="EMBL" id="MWV70751.1"/>
    </source>
</evidence>
<dbReference type="AlphaFoldDB" id="A0A347VP16"/>
<dbReference type="OrthoDB" id="13157at2"/>
<dbReference type="EMBL" id="QBIU01000002">
    <property type="protein sequence ID" value="MWV70751.1"/>
    <property type="molecule type" value="Genomic_DNA"/>
</dbReference>
<reference evidence="2 3" key="2">
    <citation type="journal article" date="2016" name="Infect. Immun.">
        <title>Helicobacter saguini, a Novel Helicobacter Isolated from Cotton-Top Tamarins with Ulcerative Colitis, Has Proinflammatory Properties and Induces Typhlocolitis and Dysplasia in Gnotobiotic IL-10-/- Mice.</title>
        <authorList>
            <person name="Shen Z."/>
            <person name="Mannion A."/>
            <person name="Whary M.T."/>
            <person name="Muthupalani S."/>
            <person name="Sheh A."/>
            <person name="Feng Y."/>
            <person name="Gong G."/>
            <person name="Vandamme P."/>
            <person name="Holcombe H.R."/>
            <person name="Paster B.J."/>
            <person name="Fox J.G."/>
        </authorList>
    </citation>
    <scope>NUCLEOTIDE SEQUENCE [LARGE SCALE GENOMIC DNA]</scope>
    <source>
        <strain evidence="2 3">MIT 97-6194</strain>
    </source>
</reference>
<name>A0A347VP16_9HELI</name>
<proteinExistence type="predicted"/>
<dbReference type="Proteomes" id="UP000029714">
    <property type="component" value="Unassembled WGS sequence"/>
</dbReference>
<dbReference type="InterPro" id="IPR007463">
    <property type="entry name" value="DUF507"/>
</dbReference>
<reference evidence="1 4" key="4">
    <citation type="submission" date="2019-12" db="EMBL/GenBank/DDBJ databases">
        <title>Multi-Generational Helicobacter saguini Isolates.</title>
        <authorList>
            <person name="Mannion A."/>
            <person name="Shen Z."/>
            <person name="Fox J.G."/>
        </authorList>
    </citation>
    <scope>NUCLEOTIDE SEQUENCE [LARGE SCALE GENOMIC DNA]</scope>
    <source>
        <strain evidence="1">16-048</strain>
        <strain evidence="4">16-048 (F4)</strain>
    </source>
</reference>
<dbReference type="Pfam" id="PF04368">
    <property type="entry name" value="DUF507"/>
    <property type="match status" value="1"/>
</dbReference>
<dbReference type="RefSeq" id="WP_034572050.1">
    <property type="nucleotide sequence ID" value="NZ_JRMP02000006.1"/>
</dbReference>
<reference evidence="2" key="3">
    <citation type="submission" date="2018-04" db="EMBL/GenBank/DDBJ databases">
        <authorList>
            <person name="Sheh A."/>
            <person name="Shen Z."/>
            <person name="Mannion A.J."/>
            <person name="Fox J.G."/>
        </authorList>
    </citation>
    <scope>NUCLEOTIDE SEQUENCE</scope>
    <source>
        <strain evidence="2">MIT 97-6194</strain>
    </source>
</reference>
<reference evidence="2 3" key="1">
    <citation type="journal article" date="2014" name="Genome Announc.">
        <title>Draft genome sequences of eight enterohepatic helicobacter species isolated from both laboratory and wild rodents.</title>
        <authorList>
            <person name="Sheh A."/>
            <person name="Shen Z."/>
            <person name="Fox J.G."/>
        </authorList>
    </citation>
    <scope>NUCLEOTIDE SEQUENCE [LARGE SCALE GENOMIC DNA]</scope>
    <source>
        <strain evidence="2 3">MIT 97-6194</strain>
    </source>
</reference>
<dbReference type="Proteomes" id="UP000477070">
    <property type="component" value="Unassembled WGS sequence"/>
</dbReference>
<sequence length="181" mass="21320">MKLKPLHAKFIATRIINDLSRSNYVKFNAPMPRLIALATQIIEDDIKEEYAIESKARELVEKHQDDIDDNEVDERQFFSMVKRQIAAERGFLLNKNERYSKLAHEILDGLFEEKYIEFNVPENVVKNHILDSIKAYLRQHENITDIVMDKMRNMQKKLIAGSEEYDLMFARLYEEEVGKLG</sequence>
<evidence type="ECO:0000313" key="2">
    <source>
        <dbReference type="EMBL" id="TLD94541.1"/>
    </source>
</evidence>
<keyword evidence="3" id="KW-1185">Reference proteome</keyword>
<protein>
    <submittedName>
        <fullName evidence="2">DUF507 family protein</fullName>
    </submittedName>
</protein>
<evidence type="ECO:0000313" key="3">
    <source>
        <dbReference type="Proteomes" id="UP000029714"/>
    </source>
</evidence>
<gene>
    <name evidence="1" type="ORF">DCO61_12360</name>
    <name evidence="2" type="ORF">LS64_005065</name>
</gene>
<accession>A0A347VP16</accession>
<dbReference type="STRING" id="1548018.LS64_07805"/>